<protein>
    <submittedName>
        <fullName evidence="2">Uncharacterized protein</fullName>
    </submittedName>
</protein>
<comment type="caution">
    <text evidence="2">The sequence shown here is derived from an EMBL/GenBank/DDBJ whole genome shotgun (WGS) entry which is preliminary data.</text>
</comment>
<accession>A0A2W5FLK6</accession>
<evidence type="ECO:0000313" key="2">
    <source>
        <dbReference type="EMBL" id="PZP54667.1"/>
    </source>
</evidence>
<proteinExistence type="predicted"/>
<reference evidence="2 3" key="1">
    <citation type="submission" date="2017-08" db="EMBL/GenBank/DDBJ databases">
        <title>Infants hospitalized years apart are colonized by the same room-sourced microbial strains.</title>
        <authorList>
            <person name="Brooks B."/>
            <person name="Olm M.R."/>
            <person name="Firek B.A."/>
            <person name="Baker R."/>
            <person name="Thomas B.C."/>
            <person name="Morowitz M.J."/>
            <person name="Banfield J.F."/>
        </authorList>
    </citation>
    <scope>NUCLEOTIDE SEQUENCE [LARGE SCALE GENOMIC DNA]</scope>
    <source>
        <strain evidence="2">S2_006_000_R2_64</strain>
    </source>
</reference>
<dbReference type="EMBL" id="QFOT01000118">
    <property type="protein sequence ID" value="PZP54667.1"/>
    <property type="molecule type" value="Genomic_DNA"/>
</dbReference>
<dbReference type="AlphaFoldDB" id="A0A2W5FLK6"/>
<name>A0A2W5FLK6_9BACT</name>
<feature type="chain" id="PRO_5015916294" evidence="1">
    <location>
        <begin position="20"/>
        <end position="166"/>
    </location>
</feature>
<evidence type="ECO:0000256" key="1">
    <source>
        <dbReference type="SAM" id="SignalP"/>
    </source>
</evidence>
<organism evidence="2 3">
    <name type="scientific">Micavibrio aeruginosavorus</name>
    <dbReference type="NCBI Taxonomy" id="349221"/>
    <lineage>
        <taxon>Bacteria</taxon>
        <taxon>Pseudomonadati</taxon>
        <taxon>Bdellovibrionota</taxon>
        <taxon>Bdellovibrionia</taxon>
        <taxon>Bdellovibrionales</taxon>
        <taxon>Pseudobdellovibrionaceae</taxon>
        <taxon>Micavibrio</taxon>
    </lineage>
</organism>
<evidence type="ECO:0000313" key="3">
    <source>
        <dbReference type="Proteomes" id="UP000249739"/>
    </source>
</evidence>
<feature type="signal peptide" evidence="1">
    <location>
        <begin position="1"/>
        <end position="19"/>
    </location>
</feature>
<keyword evidence="1" id="KW-0732">Signal</keyword>
<dbReference type="Proteomes" id="UP000249739">
    <property type="component" value="Unassembled WGS sequence"/>
</dbReference>
<gene>
    <name evidence="2" type="ORF">DI586_09195</name>
</gene>
<sequence>MKFFVFLLLSMAISSSVMAQTRLSVGAACYTPLEAEAEQGIRIHSELMVIALNCQHLTPVGQENLYSQFRKFTAKNAALFSTYEMLLINFFKKTGSSNPDREMHTLRTNYANRISKDAATMRPDAFCSTYMPRIQKAAVMNEASLHKWASTFFPGFGPTRPICANR</sequence>